<dbReference type="Proteomes" id="UP000198618">
    <property type="component" value="Unassembled WGS sequence"/>
</dbReference>
<reference evidence="2 3" key="1">
    <citation type="submission" date="2016-10" db="EMBL/GenBank/DDBJ databases">
        <authorList>
            <person name="de Groot N.N."/>
        </authorList>
    </citation>
    <scope>NUCLEOTIDE SEQUENCE [LARGE SCALE GENOMIC DNA]</scope>
    <source>
        <strain evidence="2 3">IBRC-M 10780</strain>
    </source>
</reference>
<accession>A0A1I0FN84</accession>
<proteinExistence type="predicted"/>
<feature type="transmembrane region" description="Helical" evidence="1">
    <location>
        <begin position="35"/>
        <end position="52"/>
    </location>
</feature>
<feature type="transmembrane region" description="Helical" evidence="1">
    <location>
        <begin position="140"/>
        <end position="161"/>
    </location>
</feature>
<dbReference type="EMBL" id="FOHE01000016">
    <property type="protein sequence ID" value="SET59793.1"/>
    <property type="molecule type" value="Genomic_DNA"/>
</dbReference>
<keyword evidence="1" id="KW-1133">Transmembrane helix</keyword>
<feature type="transmembrane region" description="Helical" evidence="1">
    <location>
        <begin position="12"/>
        <end position="29"/>
    </location>
</feature>
<gene>
    <name evidence="2" type="ORF">SAMN05216389_11654</name>
</gene>
<dbReference type="InterPro" id="IPR025699">
    <property type="entry name" value="ABC2_memb-like"/>
</dbReference>
<dbReference type="OrthoDB" id="2721313at2"/>
<evidence type="ECO:0000313" key="3">
    <source>
        <dbReference type="Proteomes" id="UP000198618"/>
    </source>
</evidence>
<dbReference type="AlphaFoldDB" id="A0A1I0FN84"/>
<name>A0A1I0FN84_9BACI</name>
<feature type="transmembrane region" description="Helical" evidence="1">
    <location>
        <begin position="110"/>
        <end position="133"/>
    </location>
</feature>
<keyword evidence="1" id="KW-0472">Membrane</keyword>
<evidence type="ECO:0000313" key="2">
    <source>
        <dbReference type="EMBL" id="SET59793.1"/>
    </source>
</evidence>
<keyword evidence="3" id="KW-1185">Reference proteome</keyword>
<dbReference type="Pfam" id="PF13346">
    <property type="entry name" value="ABC2_membrane_5"/>
    <property type="match status" value="1"/>
</dbReference>
<protein>
    <submittedName>
        <fullName evidence="2">ABC-2 family transporter protein</fullName>
    </submittedName>
</protein>
<dbReference type="STRING" id="930131.SAMN05216389_11654"/>
<evidence type="ECO:0000256" key="1">
    <source>
        <dbReference type="SAM" id="Phobius"/>
    </source>
</evidence>
<keyword evidence="1" id="KW-0812">Transmembrane</keyword>
<feature type="transmembrane region" description="Helical" evidence="1">
    <location>
        <begin position="192"/>
        <end position="214"/>
    </location>
</feature>
<organism evidence="2 3">
    <name type="scientific">Oceanobacillus limi</name>
    <dbReference type="NCBI Taxonomy" id="930131"/>
    <lineage>
        <taxon>Bacteria</taxon>
        <taxon>Bacillati</taxon>
        <taxon>Bacillota</taxon>
        <taxon>Bacilli</taxon>
        <taxon>Bacillales</taxon>
        <taxon>Bacillaceae</taxon>
        <taxon>Oceanobacillus</taxon>
    </lineage>
</organism>
<feature type="transmembrane region" description="Helical" evidence="1">
    <location>
        <begin position="77"/>
        <end position="98"/>
    </location>
</feature>
<sequence>MVSLVKRDFIALKNAILTALCLIPIGYLIHLPPIYTTVGLILPVLIIGSFYVDDRANINRFTLSLPINKDFIVKGRYLLFFTVWIGIIFYQAMVGQLIETFSTLPRYTYHWIDILTVICLGLIVKAIFLPIYYFFESFTVASIISAILYGVLLISSFTPLIEILRMEDHIIFNDLDQGIVPLVEKSIPFQPFFVLVIVSITIYLLSLKISGLIFSRKEF</sequence>
<dbReference type="RefSeq" id="WP_090871412.1">
    <property type="nucleotide sequence ID" value="NZ_FOHE01000016.1"/>
</dbReference>